<evidence type="ECO:0000259" key="3">
    <source>
        <dbReference type="PROSITE" id="PS50405"/>
    </source>
</evidence>
<keyword evidence="5" id="KW-1185">Reference proteome</keyword>
<dbReference type="InterPro" id="IPR010987">
    <property type="entry name" value="Glutathione-S-Trfase_C-like"/>
</dbReference>
<dbReference type="PANTHER" id="PTHR43969">
    <property type="entry name" value="GLUTATHIONE S TRANSFERASE D10, ISOFORM A-RELATED"/>
    <property type="match status" value="1"/>
</dbReference>
<feature type="domain" description="GST N-terminal" evidence="2">
    <location>
        <begin position="1"/>
        <end position="83"/>
    </location>
</feature>
<feature type="domain" description="GST C-terminal" evidence="3">
    <location>
        <begin position="89"/>
        <end position="214"/>
    </location>
</feature>
<dbReference type="Gene3D" id="3.40.30.10">
    <property type="entry name" value="Glutaredoxin"/>
    <property type="match status" value="1"/>
</dbReference>
<evidence type="ECO:0000256" key="1">
    <source>
        <dbReference type="ARBA" id="ARBA00011738"/>
    </source>
</evidence>
<dbReference type="SUPFAM" id="SSF47616">
    <property type="entry name" value="GST C-terminal domain-like"/>
    <property type="match status" value="1"/>
</dbReference>
<dbReference type="PROSITE" id="PS50404">
    <property type="entry name" value="GST_NTER"/>
    <property type="match status" value="1"/>
</dbReference>
<accession>A0A8X7C5N6</accession>
<dbReference type="EMBL" id="BMAV01011953">
    <property type="protein sequence ID" value="GFY58216.1"/>
    <property type="molecule type" value="Genomic_DNA"/>
</dbReference>
<protein>
    <submittedName>
        <fullName evidence="4">Glutathione S-transferase 1, isoform D</fullName>
    </submittedName>
</protein>
<dbReference type="Pfam" id="PF13417">
    <property type="entry name" value="GST_N_3"/>
    <property type="match status" value="1"/>
</dbReference>
<evidence type="ECO:0000313" key="4">
    <source>
        <dbReference type="EMBL" id="GFY58216.1"/>
    </source>
</evidence>
<dbReference type="InterPro" id="IPR036282">
    <property type="entry name" value="Glutathione-S-Trfase_C_sf"/>
</dbReference>
<proteinExistence type="predicted"/>
<dbReference type="GO" id="GO:0004364">
    <property type="term" value="F:glutathione transferase activity"/>
    <property type="evidence" value="ECO:0007669"/>
    <property type="project" value="TreeGrafter"/>
</dbReference>
<comment type="caution">
    <text evidence="4">The sequence shown here is derived from an EMBL/GenBank/DDBJ whole genome shotgun (WGS) entry which is preliminary data.</text>
</comment>
<dbReference type="SUPFAM" id="SSF52833">
    <property type="entry name" value="Thioredoxin-like"/>
    <property type="match status" value="1"/>
</dbReference>
<dbReference type="Gene3D" id="1.20.1050.10">
    <property type="match status" value="1"/>
</dbReference>
<name>A0A8X7C5N6_9ARAC</name>
<dbReference type="FunFam" id="3.40.30.10:FF:000034">
    <property type="entry name" value="glutathione S-transferase 1"/>
    <property type="match status" value="1"/>
</dbReference>
<dbReference type="InterPro" id="IPR040079">
    <property type="entry name" value="Glutathione_S-Trfase"/>
</dbReference>
<dbReference type="SFLD" id="SFLDG01153">
    <property type="entry name" value="Main.4:_Theta-like"/>
    <property type="match status" value="1"/>
</dbReference>
<dbReference type="InterPro" id="IPR004045">
    <property type="entry name" value="Glutathione_S-Trfase_N"/>
</dbReference>
<dbReference type="OrthoDB" id="6491150at2759"/>
<dbReference type="FunFam" id="1.20.1050.10:FF:000007">
    <property type="entry name" value="Glutathione S-transferase 1-1"/>
    <property type="match status" value="1"/>
</dbReference>
<reference evidence="4" key="1">
    <citation type="submission" date="2020-08" db="EMBL/GenBank/DDBJ databases">
        <title>Multicomponent nature underlies the extraordinary mechanical properties of spider dragline silk.</title>
        <authorList>
            <person name="Kono N."/>
            <person name="Nakamura H."/>
            <person name="Mori M."/>
            <person name="Yoshida Y."/>
            <person name="Ohtoshi R."/>
            <person name="Malay A.D."/>
            <person name="Moran D.A.P."/>
            <person name="Tomita M."/>
            <person name="Numata K."/>
            <person name="Arakawa K."/>
        </authorList>
    </citation>
    <scope>NUCLEOTIDE SEQUENCE</scope>
</reference>
<dbReference type="InterPro" id="IPR004046">
    <property type="entry name" value="GST_C"/>
</dbReference>
<sequence>MVLILYMMEISPPCRAVLMTIKHLGIQAELREENLIIGNSKRHPEFLKINPRSCVPTIDDDGFYLWESRAIMTYLVNKYAPSNAIYPKDPKKRAVVDMMLNFDQGTLYRSQVEYLYPMIFRGEPPDPLKESSYKNSLMSLEHSLDMNPYAAGKHLTLADFSIVANISLAEAYNYNFRHFPNIVSWLRRLKSELPFYREINEIPLMQFKFWYRPFMELDDEEIDSETETNTTKM</sequence>
<gene>
    <name evidence="4" type="primary">GstD1</name>
    <name evidence="4" type="ORF">TNIN_85481</name>
</gene>
<dbReference type="GO" id="GO:0006749">
    <property type="term" value="P:glutathione metabolic process"/>
    <property type="evidence" value="ECO:0007669"/>
    <property type="project" value="TreeGrafter"/>
</dbReference>
<evidence type="ECO:0000313" key="5">
    <source>
        <dbReference type="Proteomes" id="UP000886998"/>
    </source>
</evidence>
<dbReference type="Proteomes" id="UP000886998">
    <property type="component" value="Unassembled WGS sequence"/>
</dbReference>
<comment type="subunit">
    <text evidence="1">Homodimer.</text>
</comment>
<dbReference type="CDD" id="cd03177">
    <property type="entry name" value="GST_C_Delta_Epsilon"/>
    <property type="match status" value="1"/>
</dbReference>
<dbReference type="PANTHER" id="PTHR43969:SF9">
    <property type="entry name" value="GLUTATHIONE S TRANSFERASE D10, ISOFORM A-RELATED"/>
    <property type="match status" value="1"/>
</dbReference>
<dbReference type="SFLD" id="SFLDG00358">
    <property type="entry name" value="Main_(cytGST)"/>
    <property type="match status" value="1"/>
</dbReference>
<dbReference type="AlphaFoldDB" id="A0A8X7C5N6"/>
<dbReference type="InterPro" id="IPR036249">
    <property type="entry name" value="Thioredoxin-like_sf"/>
</dbReference>
<dbReference type="PROSITE" id="PS50405">
    <property type="entry name" value="GST_CTER"/>
    <property type="match status" value="1"/>
</dbReference>
<dbReference type="SFLD" id="SFLDS00019">
    <property type="entry name" value="Glutathione_Transferase_(cytos"/>
    <property type="match status" value="1"/>
</dbReference>
<evidence type="ECO:0000259" key="2">
    <source>
        <dbReference type="PROSITE" id="PS50404"/>
    </source>
</evidence>
<organism evidence="4 5">
    <name type="scientific">Trichonephila inaurata madagascariensis</name>
    <dbReference type="NCBI Taxonomy" id="2747483"/>
    <lineage>
        <taxon>Eukaryota</taxon>
        <taxon>Metazoa</taxon>
        <taxon>Ecdysozoa</taxon>
        <taxon>Arthropoda</taxon>
        <taxon>Chelicerata</taxon>
        <taxon>Arachnida</taxon>
        <taxon>Araneae</taxon>
        <taxon>Araneomorphae</taxon>
        <taxon>Entelegynae</taxon>
        <taxon>Araneoidea</taxon>
        <taxon>Nephilidae</taxon>
        <taxon>Trichonephila</taxon>
        <taxon>Trichonephila inaurata</taxon>
    </lineage>
</organism>
<dbReference type="Pfam" id="PF00043">
    <property type="entry name" value="GST_C"/>
    <property type="match status" value="1"/>
</dbReference>